<comment type="caution">
    <text evidence="10">The sequence shown here is derived from an EMBL/GenBank/DDBJ whole genome shotgun (WGS) entry which is preliminary data.</text>
</comment>
<dbReference type="Gene3D" id="1.10.10.10">
    <property type="entry name" value="Winged helix-like DNA-binding domain superfamily/Winged helix DNA-binding domain"/>
    <property type="match status" value="1"/>
</dbReference>
<dbReference type="InterPro" id="IPR041118">
    <property type="entry name" value="Rx_N"/>
</dbReference>
<evidence type="ECO:0000313" key="10">
    <source>
        <dbReference type="EMBL" id="KAJ1695494.1"/>
    </source>
</evidence>
<dbReference type="InterPro" id="IPR042197">
    <property type="entry name" value="Apaf_helical"/>
</dbReference>
<dbReference type="FunFam" id="3.40.50.300:FF:001091">
    <property type="entry name" value="Probable disease resistance protein At1g61300"/>
    <property type="match status" value="1"/>
</dbReference>
<feature type="region of interest" description="Disordered" evidence="6">
    <location>
        <begin position="161"/>
        <end position="184"/>
    </location>
</feature>
<organism evidence="10 11">
    <name type="scientific">Rhynchospora breviuscula</name>
    <dbReference type="NCBI Taxonomy" id="2022672"/>
    <lineage>
        <taxon>Eukaryota</taxon>
        <taxon>Viridiplantae</taxon>
        <taxon>Streptophyta</taxon>
        <taxon>Embryophyta</taxon>
        <taxon>Tracheophyta</taxon>
        <taxon>Spermatophyta</taxon>
        <taxon>Magnoliopsida</taxon>
        <taxon>Liliopsida</taxon>
        <taxon>Poales</taxon>
        <taxon>Cyperaceae</taxon>
        <taxon>Cyperoideae</taxon>
        <taxon>Rhynchosporeae</taxon>
        <taxon>Rhynchospora</taxon>
    </lineage>
</organism>
<dbReference type="GO" id="GO:0042742">
    <property type="term" value="P:defense response to bacterium"/>
    <property type="evidence" value="ECO:0007669"/>
    <property type="project" value="UniProtKB-ARBA"/>
</dbReference>
<dbReference type="GO" id="GO:0043531">
    <property type="term" value="F:ADP binding"/>
    <property type="evidence" value="ECO:0007669"/>
    <property type="project" value="InterPro"/>
</dbReference>
<dbReference type="InterPro" id="IPR044974">
    <property type="entry name" value="Disease_R_plants"/>
</dbReference>
<keyword evidence="2" id="KW-0433">Leucine-rich repeat</keyword>
<evidence type="ECO:0000259" key="8">
    <source>
        <dbReference type="Pfam" id="PF18052"/>
    </source>
</evidence>
<dbReference type="InterPro" id="IPR038005">
    <property type="entry name" value="RX-like_CC"/>
</dbReference>
<keyword evidence="5" id="KW-0611">Plant defense</keyword>
<feature type="domain" description="NB-ARC" evidence="7">
    <location>
        <begin position="198"/>
        <end position="375"/>
    </location>
</feature>
<reference evidence="10" key="1">
    <citation type="journal article" date="2022" name="Cell">
        <title>Repeat-based holocentromeres influence genome architecture and karyotype evolution.</title>
        <authorList>
            <person name="Hofstatter P.G."/>
            <person name="Thangavel G."/>
            <person name="Lux T."/>
            <person name="Neumann P."/>
            <person name="Vondrak T."/>
            <person name="Novak P."/>
            <person name="Zhang M."/>
            <person name="Costa L."/>
            <person name="Castellani M."/>
            <person name="Scott A."/>
            <person name="Toegelov H."/>
            <person name="Fuchs J."/>
            <person name="Mata-Sucre Y."/>
            <person name="Dias Y."/>
            <person name="Vanzela A.L.L."/>
            <person name="Huettel B."/>
            <person name="Almeida C.C.S."/>
            <person name="Simkova H."/>
            <person name="Souza G."/>
            <person name="Pedrosa-Harand A."/>
            <person name="Macas J."/>
            <person name="Mayer K.F.X."/>
            <person name="Houben A."/>
            <person name="Marques A."/>
        </authorList>
    </citation>
    <scope>NUCLEOTIDE SEQUENCE</scope>
    <source>
        <strain evidence="10">RhyBre1mFocal</strain>
    </source>
</reference>
<dbReference type="PRINTS" id="PR00364">
    <property type="entry name" value="DISEASERSIST"/>
</dbReference>
<comment type="similarity">
    <text evidence="1">Belongs to the disease resistance NB-LRR family.</text>
</comment>
<accession>A0A9Q0CL80</accession>
<dbReference type="Pfam" id="PF23559">
    <property type="entry name" value="WHD_DRP"/>
    <property type="match status" value="1"/>
</dbReference>
<dbReference type="CDD" id="cd14798">
    <property type="entry name" value="RX-CC_like"/>
    <property type="match status" value="1"/>
</dbReference>
<evidence type="ECO:0000259" key="7">
    <source>
        <dbReference type="Pfam" id="PF00931"/>
    </source>
</evidence>
<dbReference type="FunFam" id="1.10.10.10:FF:000322">
    <property type="entry name" value="Probable disease resistance protein At1g63360"/>
    <property type="match status" value="1"/>
</dbReference>
<feature type="domain" description="Disease resistance protein winged helix" evidence="9">
    <location>
        <begin position="458"/>
        <end position="529"/>
    </location>
</feature>
<dbReference type="PANTHER" id="PTHR23155:SF1185">
    <property type="entry name" value="DISEASE RESISTANCE RPP8-LIKE PROTEIN 3-RELATED"/>
    <property type="match status" value="1"/>
</dbReference>
<evidence type="ECO:0000259" key="9">
    <source>
        <dbReference type="Pfam" id="PF23559"/>
    </source>
</evidence>
<keyword evidence="3" id="KW-0677">Repeat</keyword>
<dbReference type="InterPro" id="IPR027417">
    <property type="entry name" value="P-loop_NTPase"/>
</dbReference>
<sequence length="694" mass="80189">MWFAIYIKHVLRVINLVPIPQTKITHKNTILRKGEMAEFVVNYVLGRIADTAYAEALSLLGVREKVERVKRDLKWVSAFLKDADAKRNKDARVKQWAEEVKEVAYMIEDVLDEYFVEMGGGRSMSCLKKIGHFPKELIARHKLASEIDEIKERMKEIEENTKKFGISEAESGSRDRPPQLARPVENPDIGKVEVIGFEDDFNNVCRQLFDQSVSRRSVISIVGPGGRGKTTLAKKIYKSAEEKHHFNCLIWVTISKEFEIVGILKKMLRKLREISKNEEKRDEEHFLTELCMSLRNKKYLIVLDDVWSTENRSESPWARLENALPNDDNGSRVLITTRFINVATESDATNKPYQLRILSEDESRQLLLKKIFPNQFAKECPVDLFPLINQFAKKCDGWPLALVVLGGILSTKDPNYNTWNDLKMDWQIEGHECLDIISTSYEDLPSYLKPCFMYIASFPEDYKIKASYLTRLWIAEGFIIHHDPTRATEEIAQSYLEELVQRCMVQVSERSWSGRIKHCYVHDILRELAIGKAKEENFFLIFSKSDANSTSGSSTSARRIAFHEFGNTELPKKSIIGPKLRSLISFGDNFANFQKLRMVKVIYAENSESDENFYLMEQLTTLRFQAQYDKPVSYLLLSTLKIFEGDEEARLGSLPSPYPKGYFLSVLLRRHHPRNEAYKYPTGRKLLWSIGKKN</sequence>
<evidence type="ECO:0000313" key="11">
    <source>
        <dbReference type="Proteomes" id="UP001151287"/>
    </source>
</evidence>
<dbReference type="Pfam" id="PF00931">
    <property type="entry name" value="NB-ARC"/>
    <property type="match status" value="1"/>
</dbReference>
<evidence type="ECO:0000256" key="2">
    <source>
        <dbReference type="ARBA" id="ARBA00022614"/>
    </source>
</evidence>
<evidence type="ECO:0000256" key="6">
    <source>
        <dbReference type="SAM" id="MobiDB-lite"/>
    </source>
</evidence>
<dbReference type="GO" id="GO:0009626">
    <property type="term" value="P:plant-type hypersensitive response"/>
    <property type="evidence" value="ECO:0007669"/>
    <property type="project" value="UniProtKB-ARBA"/>
</dbReference>
<dbReference type="PANTHER" id="PTHR23155">
    <property type="entry name" value="DISEASE RESISTANCE PROTEIN RP"/>
    <property type="match status" value="1"/>
</dbReference>
<protein>
    <submittedName>
        <fullName evidence="10">Uncharacterized protein</fullName>
    </submittedName>
</protein>
<dbReference type="Gene3D" id="1.10.8.430">
    <property type="entry name" value="Helical domain of apoptotic protease-activating factors"/>
    <property type="match status" value="1"/>
</dbReference>
<dbReference type="InterPro" id="IPR002182">
    <property type="entry name" value="NB-ARC"/>
</dbReference>
<evidence type="ECO:0000256" key="4">
    <source>
        <dbReference type="ARBA" id="ARBA00022741"/>
    </source>
</evidence>
<dbReference type="SUPFAM" id="SSF52540">
    <property type="entry name" value="P-loop containing nucleoside triphosphate hydrolases"/>
    <property type="match status" value="1"/>
</dbReference>
<dbReference type="Pfam" id="PF18052">
    <property type="entry name" value="Rx_N"/>
    <property type="match status" value="1"/>
</dbReference>
<evidence type="ECO:0000256" key="3">
    <source>
        <dbReference type="ARBA" id="ARBA00022737"/>
    </source>
</evidence>
<dbReference type="OrthoDB" id="786072at2759"/>
<name>A0A9Q0CL80_9POAL</name>
<dbReference type="Gene3D" id="3.40.50.300">
    <property type="entry name" value="P-loop containing nucleotide triphosphate hydrolases"/>
    <property type="match status" value="1"/>
</dbReference>
<gene>
    <name evidence="10" type="ORF">LUZ63_012192</name>
</gene>
<dbReference type="GO" id="GO:0002758">
    <property type="term" value="P:innate immune response-activating signaling pathway"/>
    <property type="evidence" value="ECO:0007669"/>
    <property type="project" value="UniProtKB-ARBA"/>
</dbReference>
<dbReference type="AlphaFoldDB" id="A0A9Q0CL80"/>
<proteinExistence type="inferred from homology"/>
<dbReference type="EMBL" id="JAMQYH010000003">
    <property type="protein sequence ID" value="KAJ1695494.1"/>
    <property type="molecule type" value="Genomic_DNA"/>
</dbReference>
<keyword evidence="11" id="KW-1185">Reference proteome</keyword>
<dbReference type="Proteomes" id="UP001151287">
    <property type="component" value="Unassembled WGS sequence"/>
</dbReference>
<dbReference type="Gene3D" id="1.20.5.4130">
    <property type="match status" value="1"/>
</dbReference>
<keyword evidence="4" id="KW-0547">Nucleotide-binding</keyword>
<feature type="domain" description="Disease resistance N-terminal" evidence="8">
    <location>
        <begin position="40"/>
        <end position="124"/>
    </location>
</feature>
<dbReference type="InterPro" id="IPR058922">
    <property type="entry name" value="WHD_DRP"/>
</dbReference>
<evidence type="ECO:0000256" key="5">
    <source>
        <dbReference type="ARBA" id="ARBA00022821"/>
    </source>
</evidence>
<evidence type="ECO:0000256" key="1">
    <source>
        <dbReference type="ARBA" id="ARBA00008894"/>
    </source>
</evidence>
<dbReference type="InterPro" id="IPR036388">
    <property type="entry name" value="WH-like_DNA-bd_sf"/>
</dbReference>